<dbReference type="OrthoDB" id="1882482at2"/>
<keyword evidence="1" id="KW-0479">Metal-binding</keyword>
<proteinExistence type="predicted"/>
<name>A0A4P7GKM4_9ACTN</name>
<dbReference type="CDD" id="cd04793">
    <property type="entry name" value="LanC"/>
    <property type="match status" value="1"/>
</dbReference>
<protein>
    <recommendedName>
        <fullName evidence="4">Lanthionine synthetase</fullName>
    </recommendedName>
</protein>
<dbReference type="Pfam" id="PF05147">
    <property type="entry name" value="LANC_like"/>
    <property type="match status" value="1"/>
</dbReference>
<dbReference type="GO" id="GO:0031179">
    <property type="term" value="P:peptide modification"/>
    <property type="evidence" value="ECO:0007669"/>
    <property type="project" value="InterPro"/>
</dbReference>
<dbReference type="PRINTS" id="PR01955">
    <property type="entry name" value="LANCFRANKIA"/>
</dbReference>
<feature type="binding site" evidence="1">
    <location>
        <position position="313"/>
    </location>
    <ligand>
        <name>Zn(2+)</name>
        <dbReference type="ChEBI" id="CHEBI:29105"/>
    </ligand>
</feature>
<dbReference type="Gene3D" id="1.50.10.20">
    <property type="match status" value="1"/>
</dbReference>
<feature type="binding site" evidence="1">
    <location>
        <position position="362"/>
    </location>
    <ligand>
        <name>Zn(2+)</name>
        <dbReference type="ChEBI" id="CHEBI:29105"/>
    </ligand>
</feature>
<evidence type="ECO:0008006" key="4">
    <source>
        <dbReference type="Google" id="ProtNLM"/>
    </source>
</evidence>
<feature type="binding site" evidence="1">
    <location>
        <position position="363"/>
    </location>
    <ligand>
        <name>Zn(2+)</name>
        <dbReference type="ChEBI" id="CHEBI:29105"/>
    </ligand>
</feature>
<reference evidence="2 3" key="1">
    <citation type="submission" date="2019-03" db="EMBL/GenBank/DDBJ databases">
        <title>Three New Species of Nocardioides, Nocardioides euryhalodurans sp. nov., Nocardioides seonyuensis sp. nov. and Nocardioides eburneoflavus sp. nov., Iolated from Soil.</title>
        <authorList>
            <person name="Roh S.G."/>
            <person name="Lee C."/>
            <person name="Kim M.-K."/>
            <person name="Kim S.B."/>
        </authorList>
    </citation>
    <scope>NUCLEOTIDE SEQUENCE [LARGE SCALE GENOMIC DNA]</scope>
    <source>
        <strain evidence="2 3">MMS17-SY117</strain>
    </source>
</reference>
<evidence type="ECO:0000313" key="3">
    <source>
        <dbReference type="Proteomes" id="UP000294894"/>
    </source>
</evidence>
<dbReference type="InterPro" id="IPR033889">
    <property type="entry name" value="LanC"/>
</dbReference>
<gene>
    <name evidence="2" type="ORF">EXE57_10145</name>
</gene>
<keyword evidence="1" id="KW-0862">Zinc</keyword>
<dbReference type="InterPro" id="IPR007822">
    <property type="entry name" value="LANC-like"/>
</dbReference>
<dbReference type="KEGG" id="noy:EXE57_10145"/>
<dbReference type="Proteomes" id="UP000294894">
    <property type="component" value="Chromosome"/>
</dbReference>
<dbReference type="PRINTS" id="PR01950">
    <property type="entry name" value="LANCSUPER"/>
</dbReference>
<dbReference type="EMBL" id="CP038267">
    <property type="protein sequence ID" value="QBR92596.1"/>
    <property type="molecule type" value="Genomic_DNA"/>
</dbReference>
<dbReference type="AlphaFoldDB" id="A0A4P7GKM4"/>
<dbReference type="SUPFAM" id="SSF158745">
    <property type="entry name" value="LanC-like"/>
    <property type="match status" value="1"/>
</dbReference>
<dbReference type="SMART" id="SM01260">
    <property type="entry name" value="LANC_like"/>
    <property type="match status" value="1"/>
</dbReference>
<organism evidence="2 3">
    <name type="scientific">Nocardioides euryhalodurans</name>
    <dbReference type="NCBI Taxonomy" id="2518370"/>
    <lineage>
        <taxon>Bacteria</taxon>
        <taxon>Bacillati</taxon>
        <taxon>Actinomycetota</taxon>
        <taxon>Actinomycetes</taxon>
        <taxon>Propionibacteriales</taxon>
        <taxon>Nocardioidaceae</taxon>
        <taxon>Nocardioides</taxon>
    </lineage>
</organism>
<sequence>MQSIPPALSCTVGPGVRPWTAVLSGERVEAALRAALHVGRAFADPVRVRRCVALAADQTEFPGSVRWSPHDIAQGDAGLALAASYFDRCFPDAGWDTIGHHYLAAAVESLEQTEVGPGLFTGAAGLELVTHRLSRSGTRYARLHATLTQELDAEAERLTHTVNGRVAGLAVREFDAISGLAGVTAQLLARPEAAATRGALEALIALVRGSGGDPQPPRWYTPPELFPSEEEASRYPNGSMNCGLAHGVPGPLAVLALAVADGVAVEGIREAVADVSGWLVGHRRDDRWGVNWPSLVSIPDGSVRDGPGRAAWCYGAPGVARALWLAGAALGDEALTGLAVEAMTRVYERPVAARQIDSPTFCHGVAGLLQITLRFRHDTGLALFDDAACALLDQLLDRFEPEESVLGYRGIEPGGTRVDQAGLLDGAPGVALVLLAAALPVEPTWDRLFLLA</sequence>
<evidence type="ECO:0000256" key="1">
    <source>
        <dbReference type="PIRSR" id="PIRSR607822-1"/>
    </source>
</evidence>
<accession>A0A4P7GKM4</accession>
<evidence type="ECO:0000313" key="2">
    <source>
        <dbReference type="EMBL" id="QBR92596.1"/>
    </source>
</evidence>
<keyword evidence="3" id="KW-1185">Reference proteome</keyword>
<dbReference type="GO" id="GO:0046872">
    <property type="term" value="F:metal ion binding"/>
    <property type="evidence" value="ECO:0007669"/>
    <property type="project" value="UniProtKB-KW"/>
</dbReference>